<dbReference type="SUPFAM" id="SSF52540">
    <property type="entry name" value="P-loop containing nucleoside triphosphate hydrolases"/>
    <property type="match status" value="2"/>
</dbReference>
<dbReference type="InterPro" id="IPR039421">
    <property type="entry name" value="Type_1_exporter"/>
</dbReference>
<protein>
    <submittedName>
        <fullName evidence="10">Glutathione/cysteine ABC transporter permease/ATP-binding protein</fullName>
    </submittedName>
</protein>
<dbReference type="PANTHER" id="PTHR24221:SF590">
    <property type="entry name" value="COMPONENT LINKED WITH THE ASSEMBLY OF CYTOCHROME' TRANSPORT TRANSMEMBRANE ATP-BINDING PROTEIN ABC TRANSPORTER CYDD-RELATED"/>
    <property type="match status" value="1"/>
</dbReference>
<feature type="transmembrane region" description="Helical" evidence="7">
    <location>
        <begin position="170"/>
        <end position="189"/>
    </location>
</feature>
<dbReference type="GO" id="GO:0005886">
    <property type="term" value="C:plasma membrane"/>
    <property type="evidence" value="ECO:0007669"/>
    <property type="project" value="UniProtKB-SubCell"/>
</dbReference>
<evidence type="ECO:0000259" key="9">
    <source>
        <dbReference type="PROSITE" id="PS50929"/>
    </source>
</evidence>
<dbReference type="InterPro" id="IPR036640">
    <property type="entry name" value="ABC1_TM_sf"/>
</dbReference>
<dbReference type="Gene3D" id="3.40.50.300">
    <property type="entry name" value="P-loop containing nucleotide triphosphate hydrolases"/>
    <property type="match status" value="2"/>
</dbReference>
<feature type="transmembrane region" description="Helical" evidence="7">
    <location>
        <begin position="249"/>
        <end position="270"/>
    </location>
</feature>
<feature type="transmembrane region" description="Helical" evidence="7">
    <location>
        <begin position="578"/>
        <end position="604"/>
    </location>
</feature>
<dbReference type="Pfam" id="PF00005">
    <property type="entry name" value="ABC_tran"/>
    <property type="match status" value="2"/>
</dbReference>
<proteinExistence type="predicted"/>
<keyword evidence="4 10" id="KW-0067">ATP-binding</keyword>
<dbReference type="AlphaFoldDB" id="A0A2W4JFB4"/>
<evidence type="ECO:0000256" key="4">
    <source>
        <dbReference type="ARBA" id="ARBA00022840"/>
    </source>
</evidence>
<dbReference type="EMBL" id="QGUI01000360">
    <property type="protein sequence ID" value="PZM96768.1"/>
    <property type="molecule type" value="Genomic_DNA"/>
</dbReference>
<dbReference type="NCBIfam" id="TIGR02857">
    <property type="entry name" value="CydD"/>
    <property type="match status" value="1"/>
</dbReference>
<keyword evidence="5 7" id="KW-1133">Transmembrane helix</keyword>
<dbReference type="InterPro" id="IPR003439">
    <property type="entry name" value="ABC_transporter-like_ATP-bd"/>
</dbReference>
<dbReference type="PROSITE" id="PS00211">
    <property type="entry name" value="ABC_TRANSPORTER_1"/>
    <property type="match status" value="2"/>
</dbReference>
<feature type="domain" description="ABC transmembrane type-1" evidence="9">
    <location>
        <begin position="32"/>
        <end position="312"/>
    </location>
</feature>
<accession>A0A2W4JFB4</accession>
<dbReference type="NCBIfam" id="TIGR02868">
    <property type="entry name" value="CydC"/>
    <property type="match status" value="1"/>
</dbReference>
<evidence type="ECO:0000256" key="7">
    <source>
        <dbReference type="SAM" id="Phobius"/>
    </source>
</evidence>
<comment type="subcellular location">
    <subcellularLocation>
        <location evidence="1">Cell membrane</location>
        <topology evidence="1">Multi-pass membrane protein</topology>
    </subcellularLocation>
</comment>
<evidence type="ECO:0000256" key="1">
    <source>
        <dbReference type="ARBA" id="ARBA00004651"/>
    </source>
</evidence>
<feature type="domain" description="ABC transmembrane type-1" evidence="9">
    <location>
        <begin position="579"/>
        <end position="857"/>
    </location>
</feature>
<evidence type="ECO:0000256" key="6">
    <source>
        <dbReference type="ARBA" id="ARBA00023136"/>
    </source>
</evidence>
<dbReference type="GO" id="GO:0045454">
    <property type="term" value="P:cell redox homeostasis"/>
    <property type="evidence" value="ECO:0007669"/>
    <property type="project" value="InterPro"/>
</dbReference>
<feature type="domain" description="ABC transporter" evidence="8">
    <location>
        <begin position="893"/>
        <end position="1110"/>
    </location>
</feature>
<feature type="transmembrane region" description="Helical" evidence="7">
    <location>
        <begin position="694"/>
        <end position="715"/>
    </location>
</feature>
<reference evidence="10" key="1">
    <citation type="submission" date="2018-05" db="EMBL/GenBank/DDBJ databases">
        <authorList>
            <person name="Lanie J.A."/>
            <person name="Ng W.-L."/>
            <person name="Kazmierczak K.M."/>
            <person name="Andrzejewski T.M."/>
            <person name="Davidsen T.M."/>
            <person name="Wayne K.J."/>
            <person name="Tettelin H."/>
            <person name="Glass J.I."/>
            <person name="Rusch D."/>
            <person name="Podicherti R."/>
            <person name="Tsui H.-C.T."/>
            <person name="Winkler M.E."/>
        </authorList>
    </citation>
    <scope>NUCLEOTIDE SEQUENCE</scope>
    <source>
        <strain evidence="10">ZC4RG45</strain>
    </source>
</reference>
<dbReference type="GO" id="GO:0042883">
    <property type="term" value="P:cysteine transport"/>
    <property type="evidence" value="ECO:0007669"/>
    <property type="project" value="InterPro"/>
</dbReference>
<dbReference type="PROSITE" id="PS50929">
    <property type="entry name" value="ABC_TM1F"/>
    <property type="match status" value="2"/>
</dbReference>
<dbReference type="SUPFAM" id="SSF90123">
    <property type="entry name" value="ABC transporter transmembrane region"/>
    <property type="match status" value="2"/>
</dbReference>
<dbReference type="InterPro" id="IPR003593">
    <property type="entry name" value="AAA+_ATPase"/>
</dbReference>
<dbReference type="GO" id="GO:0034775">
    <property type="term" value="P:glutathione transmembrane transport"/>
    <property type="evidence" value="ECO:0007669"/>
    <property type="project" value="InterPro"/>
</dbReference>
<dbReference type="PROSITE" id="PS50893">
    <property type="entry name" value="ABC_TRANSPORTER_2"/>
    <property type="match status" value="2"/>
</dbReference>
<evidence type="ECO:0000256" key="5">
    <source>
        <dbReference type="ARBA" id="ARBA00022989"/>
    </source>
</evidence>
<name>A0A2W4JFB4_9PSEU</name>
<dbReference type="InterPro" id="IPR014216">
    <property type="entry name" value="ABC_transptr_CydD"/>
</dbReference>
<evidence type="ECO:0000256" key="2">
    <source>
        <dbReference type="ARBA" id="ARBA00022692"/>
    </source>
</evidence>
<dbReference type="GO" id="GO:0005524">
    <property type="term" value="F:ATP binding"/>
    <property type="evidence" value="ECO:0007669"/>
    <property type="project" value="UniProtKB-KW"/>
</dbReference>
<evidence type="ECO:0000313" key="10">
    <source>
        <dbReference type="EMBL" id="PZM96768.1"/>
    </source>
</evidence>
<feature type="transmembrane region" description="Helical" evidence="7">
    <location>
        <begin position="836"/>
        <end position="859"/>
    </location>
</feature>
<comment type="caution">
    <text evidence="10">The sequence shown here is derived from an EMBL/GenBank/DDBJ whole genome shotgun (WGS) entry which is preliminary data.</text>
</comment>
<dbReference type="CDD" id="cd18584">
    <property type="entry name" value="ABC_6TM_AarD_CydD"/>
    <property type="match status" value="1"/>
</dbReference>
<organism evidence="10">
    <name type="scientific">Thermocrispum agreste</name>
    <dbReference type="NCBI Taxonomy" id="37925"/>
    <lineage>
        <taxon>Bacteria</taxon>
        <taxon>Bacillati</taxon>
        <taxon>Actinomycetota</taxon>
        <taxon>Actinomycetes</taxon>
        <taxon>Pseudonocardiales</taxon>
        <taxon>Pseudonocardiaceae</taxon>
        <taxon>Thermocrispum</taxon>
    </lineage>
</organism>
<feature type="transmembrane region" description="Helical" evidence="7">
    <location>
        <begin position="798"/>
        <end position="824"/>
    </location>
</feature>
<dbReference type="InterPro" id="IPR011527">
    <property type="entry name" value="ABC1_TM_dom"/>
</dbReference>
<keyword evidence="3" id="KW-0547">Nucleotide-binding</keyword>
<evidence type="ECO:0000259" key="8">
    <source>
        <dbReference type="PROSITE" id="PS50893"/>
    </source>
</evidence>
<feature type="domain" description="ABC transporter" evidence="8">
    <location>
        <begin position="346"/>
        <end position="578"/>
    </location>
</feature>
<dbReference type="GO" id="GO:0140359">
    <property type="term" value="F:ABC-type transporter activity"/>
    <property type="evidence" value="ECO:0007669"/>
    <property type="project" value="InterPro"/>
</dbReference>
<dbReference type="PANTHER" id="PTHR24221">
    <property type="entry name" value="ATP-BINDING CASSETTE SUB-FAMILY B"/>
    <property type="match status" value="1"/>
</dbReference>
<gene>
    <name evidence="10" type="ORF">DIU77_10235</name>
</gene>
<feature type="transmembrane region" description="Helical" evidence="7">
    <location>
        <begin position="69"/>
        <end position="86"/>
    </location>
</feature>
<feature type="transmembrane region" description="Helical" evidence="7">
    <location>
        <begin position="144"/>
        <end position="164"/>
    </location>
</feature>
<keyword evidence="6 7" id="KW-0472">Membrane</keyword>
<dbReference type="InterPro" id="IPR027417">
    <property type="entry name" value="P-loop_NTPase"/>
</dbReference>
<keyword evidence="2 7" id="KW-0812">Transmembrane</keyword>
<evidence type="ECO:0000256" key="3">
    <source>
        <dbReference type="ARBA" id="ARBA00022741"/>
    </source>
</evidence>
<dbReference type="InterPro" id="IPR014223">
    <property type="entry name" value="ABC_CydC/D"/>
</dbReference>
<dbReference type="Pfam" id="PF00664">
    <property type="entry name" value="ABC_membrane"/>
    <property type="match status" value="2"/>
</dbReference>
<dbReference type="SMART" id="SM00382">
    <property type="entry name" value="AAA"/>
    <property type="match status" value="2"/>
</dbReference>
<dbReference type="STRING" id="1111738.GCA_000427905_01959"/>
<dbReference type="CDD" id="cd03228">
    <property type="entry name" value="ABCC_MRP_Like"/>
    <property type="match status" value="1"/>
</dbReference>
<feature type="transmembrane region" description="Helical" evidence="7">
    <location>
        <begin position="721"/>
        <end position="741"/>
    </location>
</feature>
<dbReference type="GO" id="GO:0016887">
    <property type="term" value="F:ATP hydrolysis activity"/>
    <property type="evidence" value="ECO:0007669"/>
    <property type="project" value="InterPro"/>
</dbReference>
<sequence>MLQRATASRARPGRGPLGPLPALSRTARRALAVLAALALISACLLVAQGFLLADVLAKIVQGEAVAARQWWLLIGVTAGRAVVAWAHRTVAARAAAGTKQQLREAVVRRAVELGPEWIAGRGTGQLAVVAARGLDALDKYFTEYLPALVTAAVVPVVVGGAVLLADWPSAVILILTVPLLPLFGALVGMHTADRTKASMDATERQSGQLRELIRALPVLTAFGQAGAQRTAVGRLGERHRRASMTTLRLAFSSSFVLELAAMLSVALIAVTIGVRLVGGSMDLAVGLAVLIVAPECYQPLRAVGAAFHASADGTEAVRRVVDVLAQQPAMAGRRAHTPVADPGAVIEVRGLRVRRRGGFRPDGASFLALPGQITWLTEPSGGGKSTTFAVLLGFVPPSAGSVTVDGRPLRELDPAHWRRMVAWVPQFPVFTEETVRAELATAAEDLDRQPSADDVEHMATALGCLDLLDRDPGTLSLGQRQRVAVARALLRVRCGARVLLLDEPTAHLDEANAARVMARIRAAAEAGETVLIAAHEAARDDSRAPARTTVPGRRDELEDAAPHSGRLLPWRDILHRKLLTGTMFGALALLSAIALTAVSAWLIAKAAQQPPILTLTVAIVGVRTFGLARAALRYVERLAVHDAAFQVANRLRQRLWAALVRIGPARAAQLRSAGSGEGAVVDDVDHVRDLLPRVVTPPAVVATVIATAVVVEAFMLPEAGAVLAVLATAGAVLAVLAQWYADRRATMLQSDTQRDVHRRVLALLEGAAELMAFGRLRRHQAALTAADHRLTRLARRAALADGLASAVITAASGLASVWATWLAADAVAAGQLDPLLAVPIALVPLTLAEALALLPPVAVHAPVLDSARRRLAELFDEQPPGSSAVRRTDDGTIELRSVTLRWPGAAEPALRDVRLRIEPGTHVAIVGPSGAGKSTLLAALAGLLPGEGGTAALPGSVALAPQDPQLISASVAENLRLGDPAADEDQLVSALRTARLPELADRLDLVLGSAGAGLSGGQARRLAIARALLAALRPGGPRVVLLDEPTAHLDRPTATALFDNLRTLLAGHTVVHVTHRPEEAAHADVVLEVRDGRVGPAASPVARRSEPATA</sequence>
<dbReference type="Gene3D" id="1.20.1560.10">
    <property type="entry name" value="ABC transporter type 1, transmembrane domain"/>
    <property type="match status" value="2"/>
</dbReference>
<dbReference type="InterPro" id="IPR017871">
    <property type="entry name" value="ABC_transporter-like_CS"/>
</dbReference>